<keyword evidence="1" id="KW-0812">Transmembrane</keyword>
<evidence type="ECO:0000313" key="3">
    <source>
        <dbReference type="EMBL" id="AWI52367.1"/>
    </source>
</evidence>
<evidence type="ECO:0000256" key="1">
    <source>
        <dbReference type="SAM" id="Phobius"/>
    </source>
</evidence>
<keyword evidence="4" id="KW-1185">Reference proteome</keyword>
<dbReference type="AlphaFoldDB" id="A0A2U8FN70"/>
<reference evidence="3 4" key="1">
    <citation type="submission" date="2018-05" db="EMBL/GenBank/DDBJ databases">
        <title>complete genome sequence of Aquabacterium olei NBRC 110486.</title>
        <authorList>
            <person name="Tang B."/>
            <person name="Chang J."/>
            <person name="Zhang L."/>
            <person name="Yang H."/>
        </authorList>
    </citation>
    <scope>NUCLEOTIDE SEQUENCE [LARGE SCALE GENOMIC DNA]</scope>
    <source>
        <strain evidence="3 4">NBRC 110486</strain>
    </source>
</reference>
<feature type="transmembrane region" description="Helical" evidence="1">
    <location>
        <begin position="69"/>
        <end position="86"/>
    </location>
</feature>
<feature type="chain" id="PRO_5015949726" description="Cytochrome C oxidase subunit IV" evidence="2">
    <location>
        <begin position="25"/>
        <end position="89"/>
    </location>
</feature>
<dbReference type="RefSeq" id="WP_109034344.1">
    <property type="nucleotide sequence ID" value="NZ_CP029210.1"/>
</dbReference>
<name>A0A2U8FN70_9BURK</name>
<sequence length="89" mass="9833">MMKLQPTTLAWIALLMLSLVSIQAAGQSHAGTSRMAMTFVIAIVAWIKALIVIRYYLESRFAGPVFHRIMLIFASLAPLALMVSGLREL</sequence>
<keyword evidence="1" id="KW-0472">Membrane</keyword>
<keyword evidence="2" id="KW-0732">Signal</keyword>
<dbReference type="Proteomes" id="UP000244892">
    <property type="component" value="Chromosome"/>
</dbReference>
<organism evidence="3 4">
    <name type="scientific">Aquabacterium olei</name>
    <dbReference type="NCBI Taxonomy" id="1296669"/>
    <lineage>
        <taxon>Bacteria</taxon>
        <taxon>Pseudomonadati</taxon>
        <taxon>Pseudomonadota</taxon>
        <taxon>Betaproteobacteria</taxon>
        <taxon>Burkholderiales</taxon>
        <taxon>Aquabacterium</taxon>
    </lineage>
</organism>
<keyword evidence="1" id="KW-1133">Transmembrane helix</keyword>
<protein>
    <recommendedName>
        <fullName evidence="5">Cytochrome C oxidase subunit IV</fullName>
    </recommendedName>
</protein>
<feature type="signal peptide" evidence="2">
    <location>
        <begin position="1"/>
        <end position="24"/>
    </location>
</feature>
<dbReference type="KEGG" id="aon:DEH84_02175"/>
<dbReference type="EMBL" id="CP029210">
    <property type="protein sequence ID" value="AWI52367.1"/>
    <property type="molecule type" value="Genomic_DNA"/>
</dbReference>
<evidence type="ECO:0008006" key="5">
    <source>
        <dbReference type="Google" id="ProtNLM"/>
    </source>
</evidence>
<accession>A0A2U8FN70</accession>
<feature type="transmembrane region" description="Helical" evidence="1">
    <location>
        <begin position="34"/>
        <end position="57"/>
    </location>
</feature>
<proteinExistence type="predicted"/>
<evidence type="ECO:0000313" key="4">
    <source>
        <dbReference type="Proteomes" id="UP000244892"/>
    </source>
</evidence>
<evidence type="ECO:0000256" key="2">
    <source>
        <dbReference type="SAM" id="SignalP"/>
    </source>
</evidence>
<gene>
    <name evidence="3" type="ORF">DEH84_02175</name>
</gene>